<organism evidence="7 8">
    <name type="scientific">Microlunatus phosphovorus (strain ATCC 700054 / DSM 10555 / JCM 9379 / NBRC 101784 / NCIMB 13414 / VKM Ac-1990 / NM-1)</name>
    <dbReference type="NCBI Taxonomy" id="1032480"/>
    <lineage>
        <taxon>Bacteria</taxon>
        <taxon>Bacillati</taxon>
        <taxon>Actinomycetota</taxon>
        <taxon>Actinomycetes</taxon>
        <taxon>Propionibacteriales</taxon>
        <taxon>Propionibacteriaceae</taxon>
        <taxon>Microlunatus</taxon>
    </lineage>
</organism>
<dbReference type="Pfam" id="PF01565">
    <property type="entry name" value="FAD_binding_4"/>
    <property type="match status" value="1"/>
</dbReference>
<evidence type="ECO:0000256" key="2">
    <source>
        <dbReference type="ARBA" id="ARBA00005466"/>
    </source>
</evidence>
<dbReference type="SUPFAM" id="SSF56176">
    <property type="entry name" value="FAD-binding/transporter-associated domain-like"/>
    <property type="match status" value="1"/>
</dbReference>
<name>F5XMD8_MICPN</name>
<dbReference type="Proteomes" id="UP000007947">
    <property type="component" value="Chromosome"/>
</dbReference>
<dbReference type="PROSITE" id="PS00862">
    <property type="entry name" value="OX2_COVAL_FAD"/>
    <property type="match status" value="1"/>
</dbReference>
<dbReference type="EMBL" id="AP012204">
    <property type="protein sequence ID" value="BAK36395.1"/>
    <property type="molecule type" value="Genomic_DNA"/>
</dbReference>
<dbReference type="PANTHER" id="PTHR42973">
    <property type="entry name" value="BINDING OXIDOREDUCTASE, PUTATIVE (AFU_ORTHOLOGUE AFUA_1G17690)-RELATED"/>
    <property type="match status" value="1"/>
</dbReference>
<dbReference type="GO" id="GO:0071949">
    <property type="term" value="F:FAD binding"/>
    <property type="evidence" value="ECO:0007669"/>
    <property type="project" value="InterPro"/>
</dbReference>
<dbReference type="Pfam" id="PF08031">
    <property type="entry name" value="BBE"/>
    <property type="match status" value="1"/>
</dbReference>
<evidence type="ECO:0000313" key="8">
    <source>
        <dbReference type="Proteomes" id="UP000007947"/>
    </source>
</evidence>
<evidence type="ECO:0000313" key="7">
    <source>
        <dbReference type="EMBL" id="BAK36395.1"/>
    </source>
</evidence>
<comment type="similarity">
    <text evidence="2">Belongs to the oxygen-dependent FAD-linked oxidoreductase family.</text>
</comment>
<dbReference type="InterPro" id="IPR036318">
    <property type="entry name" value="FAD-bd_PCMH-like_sf"/>
</dbReference>
<dbReference type="AlphaFoldDB" id="F5XMD8"/>
<dbReference type="HOGENOM" id="CLU_018354_10_0_11"/>
<dbReference type="STRING" id="1032480.MLP_33810"/>
<dbReference type="InterPro" id="IPR006093">
    <property type="entry name" value="Oxy_OxRdtase_FAD_BS"/>
</dbReference>
<feature type="domain" description="FAD-binding PCMH-type" evidence="6">
    <location>
        <begin position="47"/>
        <end position="217"/>
    </location>
</feature>
<dbReference type="InterPro" id="IPR016169">
    <property type="entry name" value="FAD-bd_PCMH_sub2"/>
</dbReference>
<evidence type="ECO:0000256" key="5">
    <source>
        <dbReference type="ARBA" id="ARBA00023002"/>
    </source>
</evidence>
<dbReference type="InterPro" id="IPR012951">
    <property type="entry name" value="BBE"/>
</dbReference>
<dbReference type="InterPro" id="IPR016166">
    <property type="entry name" value="FAD-bd_PCMH"/>
</dbReference>
<keyword evidence="5" id="KW-0560">Oxidoreductase</keyword>
<dbReference type="GO" id="GO:0016491">
    <property type="term" value="F:oxidoreductase activity"/>
    <property type="evidence" value="ECO:0007669"/>
    <property type="project" value="UniProtKB-KW"/>
</dbReference>
<dbReference type="Gene3D" id="3.30.43.10">
    <property type="entry name" value="Uridine Diphospho-n-acetylenolpyruvylglucosamine Reductase, domain 2"/>
    <property type="match status" value="1"/>
</dbReference>
<dbReference type="PROSITE" id="PS51387">
    <property type="entry name" value="FAD_PCMH"/>
    <property type="match status" value="1"/>
</dbReference>
<reference evidence="7 8" key="1">
    <citation type="submission" date="2011-05" db="EMBL/GenBank/DDBJ databases">
        <title>Whole genome sequence of Microlunatus phosphovorus NM-1.</title>
        <authorList>
            <person name="Hosoyama A."/>
            <person name="Sasaki K."/>
            <person name="Harada T."/>
            <person name="Igarashi R."/>
            <person name="Kawakoshi A."/>
            <person name="Sasagawa M."/>
            <person name="Fukada J."/>
            <person name="Nakamura S."/>
            <person name="Katano Y."/>
            <person name="Hanada S."/>
            <person name="Kamagata Y."/>
            <person name="Nakamura N."/>
            <person name="Yamazaki S."/>
            <person name="Fujita N."/>
        </authorList>
    </citation>
    <scope>NUCLEOTIDE SEQUENCE [LARGE SCALE GENOMIC DNA]</scope>
    <source>
        <strain evidence="8">ATCC 700054 / DSM 10555 / JCM 9379 / NBRC 101784 / NCIMB 13414 / VKM Ac-1990 / NM-1</strain>
    </source>
</reference>
<dbReference type="InterPro" id="IPR016167">
    <property type="entry name" value="FAD-bd_PCMH_sub1"/>
</dbReference>
<sequence length="471" mass="50339">MDMTTDLTTHTSPNAASRVEIPGFRGELIEPGDAGYDAARAVYNGAIDRYPRLVARCVDAADVMAAVRAARAADLTIAVRGGGHNAGGLGVWDDALVVDLTPMRSVHVDPAERLVRVDGGAVWGDVDHATHPFGLAVPSGFISSTGVGGLTLGGGIGYLSRQFGLTIDSLLAVDVVLSDGTLVTADADRRPDLFWAVRGGGGNFGVVTSFTFGAHPVRTVAAGPMFFDAARGAEVLRAWDELLDSASESLNGWFGFLSVPAVDDFPADLRGRTVAAIMWCHNGPLAEARQLLAPLRDLDPLLDGVGEVPWPALQSIFDPLFPAGLQWYWRTDFVDELTDEAIAVHLEHGTELPSPQSTMHLYPVSGAAGRVPAGATAYAHRQAKYAQVIVGVDPDPAKLASVASWARDYHDALHPHSVGGGYVNMMMDDEGLDRVRASYRDNFARLVEVKRRYDPDNTFHINQNIPPDAIS</sequence>
<dbReference type="KEGG" id="mph:MLP_33810"/>
<keyword evidence="4" id="KW-0274">FAD</keyword>
<evidence type="ECO:0000259" key="6">
    <source>
        <dbReference type="PROSITE" id="PS51387"/>
    </source>
</evidence>
<accession>F5XMD8</accession>
<dbReference type="Gene3D" id="3.30.465.10">
    <property type="match status" value="1"/>
</dbReference>
<gene>
    <name evidence="7" type="ordered locus">MLP_33810</name>
</gene>
<dbReference type="InterPro" id="IPR006094">
    <property type="entry name" value="Oxid_FAD_bind_N"/>
</dbReference>
<keyword evidence="8" id="KW-1185">Reference proteome</keyword>
<dbReference type="PANTHER" id="PTHR42973:SF39">
    <property type="entry name" value="FAD-BINDING PCMH-TYPE DOMAIN-CONTAINING PROTEIN"/>
    <property type="match status" value="1"/>
</dbReference>
<dbReference type="InterPro" id="IPR050416">
    <property type="entry name" value="FAD-linked_Oxidoreductase"/>
</dbReference>
<evidence type="ECO:0000256" key="3">
    <source>
        <dbReference type="ARBA" id="ARBA00022630"/>
    </source>
</evidence>
<evidence type="ECO:0000256" key="1">
    <source>
        <dbReference type="ARBA" id="ARBA00001974"/>
    </source>
</evidence>
<evidence type="ECO:0000256" key="4">
    <source>
        <dbReference type="ARBA" id="ARBA00022827"/>
    </source>
</evidence>
<protein>
    <submittedName>
        <fullName evidence="7">Oxidoreductase</fullName>
    </submittedName>
</protein>
<proteinExistence type="inferred from homology"/>
<dbReference type="OrthoDB" id="5169292at2"/>
<dbReference type="eggNOG" id="COG0277">
    <property type="taxonomic scope" value="Bacteria"/>
</dbReference>
<keyword evidence="3" id="KW-0285">Flavoprotein</keyword>
<dbReference type="Gene3D" id="3.40.462.20">
    <property type="match status" value="1"/>
</dbReference>
<comment type="cofactor">
    <cofactor evidence="1">
        <name>FAD</name>
        <dbReference type="ChEBI" id="CHEBI:57692"/>
    </cofactor>
</comment>